<keyword evidence="1" id="KW-0805">Transcription regulation</keyword>
<name>A0A3Q0JA91_DIACI</name>
<dbReference type="Pfam" id="PF03131">
    <property type="entry name" value="bZIP_Maf"/>
    <property type="match status" value="1"/>
</dbReference>
<evidence type="ECO:0000256" key="2">
    <source>
        <dbReference type="ARBA" id="ARBA00023125"/>
    </source>
</evidence>
<dbReference type="SMART" id="SM00338">
    <property type="entry name" value="BRLZ"/>
    <property type="match status" value="1"/>
</dbReference>
<feature type="domain" description="BZIP" evidence="6">
    <location>
        <begin position="45"/>
        <end position="108"/>
    </location>
</feature>
<evidence type="ECO:0000313" key="7">
    <source>
        <dbReference type="Proteomes" id="UP000079169"/>
    </source>
</evidence>
<dbReference type="InterPro" id="IPR004826">
    <property type="entry name" value="bZIP_Maf"/>
</dbReference>
<evidence type="ECO:0000256" key="5">
    <source>
        <dbReference type="SAM" id="MobiDB-lite"/>
    </source>
</evidence>
<dbReference type="GO" id="GO:0005634">
    <property type="term" value="C:nucleus"/>
    <property type="evidence" value="ECO:0007669"/>
    <property type="project" value="TreeGrafter"/>
</dbReference>
<dbReference type="Gene3D" id="1.20.5.170">
    <property type="match status" value="2"/>
</dbReference>
<gene>
    <name evidence="8" type="primary">LOC103517482</name>
</gene>
<evidence type="ECO:0000256" key="1">
    <source>
        <dbReference type="ARBA" id="ARBA00023015"/>
    </source>
</evidence>
<dbReference type="CDD" id="cd14721">
    <property type="entry name" value="bZIP_Fos"/>
    <property type="match status" value="1"/>
</dbReference>
<dbReference type="PANTHER" id="PTHR23351:SF56">
    <property type="entry name" value="KAYAK"/>
    <property type="match status" value="1"/>
</dbReference>
<accession>A0A3Q0JA91</accession>
<evidence type="ECO:0000256" key="4">
    <source>
        <dbReference type="SAM" id="Coils"/>
    </source>
</evidence>
<feature type="region of interest" description="Disordered" evidence="5">
    <location>
        <begin position="149"/>
        <end position="213"/>
    </location>
</feature>
<dbReference type="PRINTS" id="PR00042">
    <property type="entry name" value="LEUZIPPRFOS"/>
</dbReference>
<feature type="compositionally biased region" description="Polar residues" evidence="5">
    <location>
        <begin position="162"/>
        <end position="199"/>
    </location>
</feature>
<dbReference type="Proteomes" id="UP000079169">
    <property type="component" value="Unplaced"/>
</dbReference>
<feature type="coiled-coil region" evidence="4">
    <location>
        <begin position="84"/>
        <end position="111"/>
    </location>
</feature>
<dbReference type="STRING" id="121845.A0A3Q0JA91"/>
<dbReference type="InterPro" id="IPR046347">
    <property type="entry name" value="bZIP_sf"/>
</dbReference>
<dbReference type="GeneID" id="103517482"/>
<evidence type="ECO:0000256" key="3">
    <source>
        <dbReference type="ARBA" id="ARBA00023163"/>
    </source>
</evidence>
<evidence type="ECO:0000313" key="8">
    <source>
        <dbReference type="RefSeq" id="XP_026685364.1"/>
    </source>
</evidence>
<dbReference type="KEGG" id="dci:103517482"/>
<keyword evidence="3" id="KW-0804">Transcription</keyword>
<keyword evidence="4" id="KW-0175">Coiled coil</keyword>
<dbReference type="GO" id="GO:0000978">
    <property type="term" value="F:RNA polymerase II cis-regulatory region sequence-specific DNA binding"/>
    <property type="evidence" value="ECO:0007669"/>
    <property type="project" value="TreeGrafter"/>
</dbReference>
<dbReference type="GO" id="GO:0000981">
    <property type="term" value="F:DNA-binding transcription factor activity, RNA polymerase II-specific"/>
    <property type="evidence" value="ECO:0007669"/>
    <property type="project" value="TreeGrafter"/>
</dbReference>
<dbReference type="PANTHER" id="PTHR23351">
    <property type="entry name" value="FOS TRANSCRIPTION FACTOR-RELATED"/>
    <property type="match status" value="1"/>
</dbReference>
<sequence>MFVISLEEEKRREVRRERNKQAAARCRKRRMDHTNELLMISLEEEKRREVRRERNKQAAARCRKRRMDHTNELLMETEGLAQKKVLLSEEVAQLRAEVQQLELLLESHQMSCRMSRVSPDTGVDENAPNPSFLEQEKVTVGGVTISIKSEPGTQVHPECAPVNNTNNKRVALGNNNRPRPNSLPVSSSPYLNHASSVSKHQSESRTGGPAPAPLISDIAGIPISTPSTGIVFNFESLMEGGSGMTPLANPIVPSCSSQQRGDCATSPDAVNSKRMLSL</sequence>
<dbReference type="PaxDb" id="121845-A0A3Q0JA91"/>
<evidence type="ECO:0000259" key="6">
    <source>
        <dbReference type="PROSITE" id="PS50217"/>
    </source>
</evidence>
<feature type="region of interest" description="Disordered" evidence="5">
    <location>
        <begin position="255"/>
        <end position="278"/>
    </location>
</feature>
<organism evidence="7 8">
    <name type="scientific">Diaphorina citri</name>
    <name type="common">Asian citrus psyllid</name>
    <dbReference type="NCBI Taxonomy" id="121845"/>
    <lineage>
        <taxon>Eukaryota</taxon>
        <taxon>Metazoa</taxon>
        <taxon>Ecdysozoa</taxon>
        <taxon>Arthropoda</taxon>
        <taxon>Hexapoda</taxon>
        <taxon>Insecta</taxon>
        <taxon>Pterygota</taxon>
        <taxon>Neoptera</taxon>
        <taxon>Paraneoptera</taxon>
        <taxon>Hemiptera</taxon>
        <taxon>Sternorrhyncha</taxon>
        <taxon>Psylloidea</taxon>
        <taxon>Psyllidae</taxon>
        <taxon>Diaphorininae</taxon>
        <taxon>Diaphorina</taxon>
    </lineage>
</organism>
<dbReference type="InterPro" id="IPR000837">
    <property type="entry name" value="AP-1"/>
</dbReference>
<proteinExistence type="predicted"/>
<reference evidence="8" key="1">
    <citation type="submission" date="2025-08" db="UniProtKB">
        <authorList>
            <consortium name="RefSeq"/>
        </authorList>
    </citation>
    <scope>IDENTIFICATION</scope>
</reference>
<dbReference type="SUPFAM" id="SSF57959">
    <property type="entry name" value="Leucine zipper domain"/>
    <property type="match status" value="2"/>
</dbReference>
<dbReference type="RefSeq" id="XP_026685364.1">
    <property type="nucleotide sequence ID" value="XM_026829563.1"/>
</dbReference>
<protein>
    <submittedName>
        <fullName evidence="8">Transcription factor kayak-like</fullName>
    </submittedName>
</protein>
<dbReference type="AlphaFoldDB" id="A0A3Q0JA91"/>
<dbReference type="PROSITE" id="PS50217">
    <property type="entry name" value="BZIP"/>
    <property type="match status" value="1"/>
</dbReference>
<keyword evidence="7" id="KW-1185">Reference proteome</keyword>
<dbReference type="InterPro" id="IPR004827">
    <property type="entry name" value="bZIP"/>
</dbReference>
<dbReference type="PROSITE" id="PS00036">
    <property type="entry name" value="BZIP_BASIC"/>
    <property type="match status" value="1"/>
</dbReference>
<keyword evidence="2" id="KW-0238">DNA-binding</keyword>